<reference evidence="2 3" key="1">
    <citation type="submission" date="2024-05" db="EMBL/GenBank/DDBJ databases">
        <title>Haplotype-resolved chromosome-level genome assembly of Huyou (Citrus changshanensis).</title>
        <authorList>
            <person name="Miao C."/>
            <person name="Chen W."/>
            <person name="Wu Y."/>
            <person name="Wang L."/>
            <person name="Zhao S."/>
            <person name="Grierson D."/>
            <person name="Xu C."/>
            <person name="Chen K."/>
        </authorList>
    </citation>
    <scope>NUCLEOTIDE SEQUENCE [LARGE SCALE GENOMIC DNA]</scope>
    <source>
        <strain evidence="2">01-14</strain>
        <tissue evidence="2">Leaf</tissue>
    </source>
</reference>
<dbReference type="Proteomes" id="UP001428341">
    <property type="component" value="Unassembled WGS sequence"/>
</dbReference>
<keyword evidence="1" id="KW-0472">Membrane</keyword>
<keyword evidence="1" id="KW-1133">Transmembrane helix</keyword>
<dbReference type="EMBL" id="JBCGBO010000007">
    <property type="protein sequence ID" value="KAK9187700.1"/>
    <property type="molecule type" value="Genomic_DNA"/>
</dbReference>
<keyword evidence="1" id="KW-0812">Transmembrane</keyword>
<keyword evidence="3" id="KW-1185">Reference proteome</keyword>
<gene>
    <name evidence="2" type="ORF">WN944_019098</name>
</gene>
<evidence type="ECO:0000313" key="2">
    <source>
        <dbReference type="EMBL" id="KAK9187700.1"/>
    </source>
</evidence>
<proteinExistence type="predicted"/>
<feature type="transmembrane region" description="Helical" evidence="1">
    <location>
        <begin position="42"/>
        <end position="62"/>
    </location>
</feature>
<protein>
    <submittedName>
        <fullName evidence="2">Uncharacterized protein</fullName>
    </submittedName>
</protein>
<dbReference type="AlphaFoldDB" id="A0AAP0QET7"/>
<sequence>MITSAYGILIVAESHNIRQPVEQEESNNHQSQPRTKEMEPQAVGFFIIAVLLYLIITFIGLIQQHCPFFGFMLRGVMQTRNTVFSALLPTRIWLRGIWQLLSCIRHKNIPLQNMHFMV</sequence>
<organism evidence="2 3">
    <name type="scientific">Citrus x changshan-huyou</name>
    <dbReference type="NCBI Taxonomy" id="2935761"/>
    <lineage>
        <taxon>Eukaryota</taxon>
        <taxon>Viridiplantae</taxon>
        <taxon>Streptophyta</taxon>
        <taxon>Embryophyta</taxon>
        <taxon>Tracheophyta</taxon>
        <taxon>Spermatophyta</taxon>
        <taxon>Magnoliopsida</taxon>
        <taxon>eudicotyledons</taxon>
        <taxon>Gunneridae</taxon>
        <taxon>Pentapetalae</taxon>
        <taxon>rosids</taxon>
        <taxon>malvids</taxon>
        <taxon>Sapindales</taxon>
        <taxon>Rutaceae</taxon>
        <taxon>Aurantioideae</taxon>
        <taxon>Citrus</taxon>
    </lineage>
</organism>
<accession>A0AAP0QET7</accession>
<comment type="caution">
    <text evidence="2">The sequence shown here is derived from an EMBL/GenBank/DDBJ whole genome shotgun (WGS) entry which is preliminary data.</text>
</comment>
<evidence type="ECO:0000256" key="1">
    <source>
        <dbReference type="SAM" id="Phobius"/>
    </source>
</evidence>
<name>A0AAP0QET7_9ROSI</name>
<evidence type="ECO:0000313" key="3">
    <source>
        <dbReference type="Proteomes" id="UP001428341"/>
    </source>
</evidence>